<dbReference type="InterPro" id="IPR003594">
    <property type="entry name" value="HATPase_dom"/>
</dbReference>
<dbReference type="AlphaFoldDB" id="E0IAQ9"/>
<evidence type="ECO:0000256" key="4">
    <source>
        <dbReference type="ARBA" id="ARBA00022679"/>
    </source>
</evidence>
<dbReference type="InterPro" id="IPR036890">
    <property type="entry name" value="HATPase_C_sf"/>
</dbReference>
<evidence type="ECO:0000256" key="3">
    <source>
        <dbReference type="ARBA" id="ARBA00022553"/>
    </source>
</evidence>
<dbReference type="PANTHER" id="PTHR34220:SF7">
    <property type="entry name" value="SENSOR HISTIDINE KINASE YPDA"/>
    <property type="match status" value="1"/>
</dbReference>
<keyword evidence="10" id="KW-1185">Reference proteome</keyword>
<keyword evidence="7" id="KW-0812">Transmembrane</keyword>
<dbReference type="SUPFAM" id="SSF55874">
    <property type="entry name" value="ATPase domain of HSP90 chaperone/DNA topoisomerase II/histidine kinase"/>
    <property type="match status" value="1"/>
</dbReference>
<keyword evidence="6 7" id="KW-0472">Membrane</keyword>
<dbReference type="PROSITE" id="PS50885">
    <property type="entry name" value="HAMP"/>
    <property type="match status" value="1"/>
</dbReference>
<keyword evidence="4" id="KW-0808">Transferase</keyword>
<dbReference type="GO" id="GO:0005886">
    <property type="term" value="C:plasma membrane"/>
    <property type="evidence" value="ECO:0007669"/>
    <property type="project" value="UniProtKB-SubCell"/>
</dbReference>
<dbReference type="InterPro" id="IPR010559">
    <property type="entry name" value="Sig_transdc_His_kin_internal"/>
</dbReference>
<sequence>MIIKRPLIKPTIRTKLVLAALVCMLVPMLITMTSSELLTKDMLRKNAEENARQSLRIVNESVRTIFSNMMYVANFIQFDSELNTLLREELQDDKKTQAYDRYLRQIRLMRTLETLSFSGEKLYISILLPNGKAYSNYPVSSDKLIAMQSEPWFRDVRSALTTTRAWVGVHENSMDSRSKSRYLITTVRALKLTTSSPSAYVVVSMEESRLHKVWEQKAADQQIILTDREGRVVSHLDVSQIGKPSKAYDGQADPSATSLVRIDRQDYLVTRMDMSFYNWSLTSLMPYKETIGKFTDISRNMLLVLIFFFSFFLVVLILLIRQVTKPIHYLSSIVRKINEGNLEIRSNVRGVDEIGALGRAIDHMLDRIKDMIQKIKLEQQLKRKAEIAMLQAQINPHFLFNILNSIRMRVLLKGDDENADIIESLSTVLRMTIDRNNAFVTLREEVEVVRHYLELLNFRRSQPIHLLIELAQETLLWEIPRLIIQPLIENACQHGIKQNSGTITIVSRIVEDQLIIVVSDDGEGMDQETLDALKRRLDGIVPNVRKNGNKLNGIGLTNVAERVRIIYGDRSGIEVKSRVGAGTEITITIANLAEEAMDDV</sequence>
<dbReference type="Pfam" id="PF02518">
    <property type="entry name" value="HATPase_c"/>
    <property type="match status" value="1"/>
</dbReference>
<dbReference type="InterPro" id="IPR003660">
    <property type="entry name" value="HAMP_dom"/>
</dbReference>
<keyword evidence="5 9" id="KW-0418">Kinase</keyword>
<dbReference type="RefSeq" id="WP_006038889.1">
    <property type="nucleotide sequence ID" value="NZ_AEDD01000007.1"/>
</dbReference>
<dbReference type="Gene3D" id="6.10.340.10">
    <property type="match status" value="1"/>
</dbReference>
<feature type="transmembrane region" description="Helical" evidence="7">
    <location>
        <begin position="301"/>
        <end position="320"/>
    </location>
</feature>
<dbReference type="InterPro" id="IPR050640">
    <property type="entry name" value="Bact_2-comp_sensor_kinase"/>
</dbReference>
<protein>
    <submittedName>
        <fullName evidence="9">Integral membrane sensor signal transduction histidine kinase</fullName>
    </submittedName>
</protein>
<dbReference type="SUPFAM" id="SSF158472">
    <property type="entry name" value="HAMP domain-like"/>
    <property type="match status" value="1"/>
</dbReference>
<keyword evidence="7" id="KW-1133">Transmembrane helix</keyword>
<dbReference type="GO" id="GO:0000155">
    <property type="term" value="F:phosphorelay sensor kinase activity"/>
    <property type="evidence" value="ECO:0007669"/>
    <property type="project" value="InterPro"/>
</dbReference>
<organism evidence="9 10">
    <name type="scientific">Paenibacillus curdlanolyticus YK9</name>
    <dbReference type="NCBI Taxonomy" id="717606"/>
    <lineage>
        <taxon>Bacteria</taxon>
        <taxon>Bacillati</taxon>
        <taxon>Bacillota</taxon>
        <taxon>Bacilli</taxon>
        <taxon>Bacillales</taxon>
        <taxon>Paenibacillaceae</taxon>
        <taxon>Paenibacillus</taxon>
    </lineage>
</organism>
<gene>
    <name evidence="9" type="ORF">PaecuDRAFT_2899</name>
</gene>
<feature type="domain" description="HAMP" evidence="8">
    <location>
        <begin position="321"/>
        <end position="373"/>
    </location>
</feature>
<evidence type="ECO:0000256" key="5">
    <source>
        <dbReference type="ARBA" id="ARBA00022777"/>
    </source>
</evidence>
<evidence type="ECO:0000256" key="1">
    <source>
        <dbReference type="ARBA" id="ARBA00004651"/>
    </source>
</evidence>
<evidence type="ECO:0000256" key="7">
    <source>
        <dbReference type="SAM" id="Phobius"/>
    </source>
</evidence>
<comment type="subcellular location">
    <subcellularLocation>
        <location evidence="1">Cell membrane</location>
        <topology evidence="1">Multi-pass membrane protein</topology>
    </subcellularLocation>
</comment>
<dbReference type="OrthoDB" id="9776552at2"/>
<dbReference type="Pfam" id="PF06580">
    <property type="entry name" value="His_kinase"/>
    <property type="match status" value="1"/>
</dbReference>
<dbReference type="EMBL" id="AEDD01000007">
    <property type="protein sequence ID" value="EFM10463.1"/>
    <property type="molecule type" value="Genomic_DNA"/>
</dbReference>
<dbReference type="Gene3D" id="3.30.565.10">
    <property type="entry name" value="Histidine kinase-like ATPase, C-terminal domain"/>
    <property type="match status" value="1"/>
</dbReference>
<keyword evidence="2" id="KW-1003">Cell membrane</keyword>
<evidence type="ECO:0000313" key="9">
    <source>
        <dbReference type="EMBL" id="EFM10463.1"/>
    </source>
</evidence>
<name>E0IAQ9_9BACL</name>
<dbReference type="STRING" id="717606.PaecuDRAFT_2899"/>
<evidence type="ECO:0000259" key="8">
    <source>
        <dbReference type="PROSITE" id="PS50885"/>
    </source>
</evidence>
<dbReference type="SMART" id="SM00304">
    <property type="entry name" value="HAMP"/>
    <property type="match status" value="1"/>
</dbReference>
<reference evidence="9 10" key="1">
    <citation type="submission" date="2010-07" db="EMBL/GenBank/DDBJ databases">
        <title>The draft genome of Paenibacillus curdlanolyticus YK9.</title>
        <authorList>
            <consortium name="US DOE Joint Genome Institute (JGI-PGF)"/>
            <person name="Lucas S."/>
            <person name="Copeland A."/>
            <person name="Lapidus A."/>
            <person name="Cheng J.-F."/>
            <person name="Bruce D."/>
            <person name="Goodwin L."/>
            <person name="Pitluck S."/>
            <person name="Land M.L."/>
            <person name="Hauser L."/>
            <person name="Chang Y.-J."/>
            <person name="Jeffries C."/>
            <person name="Anderson I.J."/>
            <person name="Johnson E."/>
            <person name="Loganathan U."/>
            <person name="Mulhopadhyay B."/>
            <person name="Kyrpides N."/>
            <person name="Woyke T.J."/>
        </authorList>
    </citation>
    <scope>NUCLEOTIDE SEQUENCE [LARGE SCALE GENOMIC DNA]</scope>
    <source>
        <strain evidence="9 10">YK9</strain>
    </source>
</reference>
<dbReference type="eggNOG" id="COG2972">
    <property type="taxonomic scope" value="Bacteria"/>
</dbReference>
<evidence type="ECO:0000256" key="6">
    <source>
        <dbReference type="ARBA" id="ARBA00023136"/>
    </source>
</evidence>
<accession>E0IAQ9</accession>
<evidence type="ECO:0000313" key="10">
    <source>
        <dbReference type="Proteomes" id="UP000005387"/>
    </source>
</evidence>
<keyword evidence="3" id="KW-0597">Phosphoprotein</keyword>
<dbReference type="Proteomes" id="UP000005387">
    <property type="component" value="Unassembled WGS sequence"/>
</dbReference>
<dbReference type="CDD" id="cd06225">
    <property type="entry name" value="HAMP"/>
    <property type="match status" value="1"/>
</dbReference>
<dbReference type="PANTHER" id="PTHR34220">
    <property type="entry name" value="SENSOR HISTIDINE KINASE YPDA"/>
    <property type="match status" value="1"/>
</dbReference>
<evidence type="ECO:0000256" key="2">
    <source>
        <dbReference type="ARBA" id="ARBA00022475"/>
    </source>
</evidence>
<proteinExistence type="predicted"/>
<dbReference type="Pfam" id="PF00672">
    <property type="entry name" value="HAMP"/>
    <property type="match status" value="1"/>
</dbReference>